<reference evidence="7 8" key="1">
    <citation type="journal article" date="2012" name="J. Bacteriol.">
        <title>Complete genome sequences of Desulfosporosinus orientis DSM765T, Desulfosporosinus youngiae DSM17734T, Desulfosporosinus meridiei DSM13257T, and Desulfosporosinus acidiphilus DSM22704T.</title>
        <authorList>
            <person name="Pester M."/>
            <person name="Brambilla E."/>
            <person name="Alazard D."/>
            <person name="Rattei T."/>
            <person name="Weinmaier T."/>
            <person name="Han J."/>
            <person name="Lucas S."/>
            <person name="Lapidus A."/>
            <person name="Cheng J.F."/>
            <person name="Goodwin L."/>
            <person name="Pitluck S."/>
            <person name="Peters L."/>
            <person name="Ovchinnikova G."/>
            <person name="Teshima H."/>
            <person name="Detter J.C."/>
            <person name="Han C.S."/>
            <person name="Tapia R."/>
            <person name="Land M.L."/>
            <person name="Hauser L."/>
            <person name="Kyrpides N.C."/>
            <person name="Ivanova N.N."/>
            <person name="Pagani I."/>
            <person name="Huntmann M."/>
            <person name="Wei C.L."/>
            <person name="Davenport K.W."/>
            <person name="Daligault H."/>
            <person name="Chain P.S."/>
            <person name="Chen A."/>
            <person name="Mavromatis K."/>
            <person name="Markowitz V."/>
            <person name="Szeto E."/>
            <person name="Mikhailova N."/>
            <person name="Pati A."/>
            <person name="Wagner M."/>
            <person name="Woyke T."/>
            <person name="Ollivier B."/>
            <person name="Klenk H.P."/>
            <person name="Spring S."/>
            <person name="Loy A."/>
        </authorList>
    </citation>
    <scope>NUCLEOTIDE SEQUENCE [LARGE SCALE GENOMIC DNA]</scope>
    <source>
        <strain evidence="8">DSM 22704 / JCM 16185 / SJ4</strain>
    </source>
</reference>
<dbReference type="SMART" id="SM00475">
    <property type="entry name" value="53EXOc"/>
    <property type="match status" value="1"/>
</dbReference>
<dbReference type="Proteomes" id="UP000002892">
    <property type="component" value="Chromosome"/>
</dbReference>
<name>I4DB19_DESAJ</name>
<dbReference type="GO" id="GO:0017108">
    <property type="term" value="F:5'-flap endonuclease activity"/>
    <property type="evidence" value="ECO:0007669"/>
    <property type="project" value="InterPro"/>
</dbReference>
<dbReference type="Gene3D" id="3.40.50.1010">
    <property type="entry name" value="5'-nuclease"/>
    <property type="match status" value="1"/>
</dbReference>
<dbReference type="eggNOG" id="COG0258">
    <property type="taxonomic scope" value="Bacteria"/>
</dbReference>
<dbReference type="Gene3D" id="1.10.150.20">
    <property type="entry name" value="5' to 3' exonuclease, C-terminal subdomain"/>
    <property type="match status" value="1"/>
</dbReference>
<accession>I4DB19</accession>
<dbReference type="AlphaFoldDB" id="I4DB19"/>
<dbReference type="InterPro" id="IPR038969">
    <property type="entry name" value="FEN"/>
</dbReference>
<evidence type="ECO:0000256" key="2">
    <source>
        <dbReference type="ARBA" id="ARBA00022801"/>
    </source>
</evidence>
<dbReference type="EMBL" id="CP003639">
    <property type="protein sequence ID" value="AFM42993.1"/>
    <property type="molecule type" value="Genomic_DNA"/>
</dbReference>
<dbReference type="Pfam" id="PF01367">
    <property type="entry name" value="5_3_exonuc"/>
    <property type="match status" value="1"/>
</dbReference>
<dbReference type="InterPro" id="IPR002421">
    <property type="entry name" value="5-3_exonuclease"/>
</dbReference>
<dbReference type="InterPro" id="IPR008918">
    <property type="entry name" value="HhH2"/>
</dbReference>
<organism evidence="7 8">
    <name type="scientific">Desulfosporosinus acidiphilus (strain DSM 22704 / JCM 16185 / SJ4)</name>
    <dbReference type="NCBI Taxonomy" id="646529"/>
    <lineage>
        <taxon>Bacteria</taxon>
        <taxon>Bacillati</taxon>
        <taxon>Bacillota</taxon>
        <taxon>Clostridia</taxon>
        <taxon>Eubacteriales</taxon>
        <taxon>Desulfitobacteriaceae</taxon>
        <taxon>Desulfosporosinus</taxon>
    </lineage>
</organism>
<evidence type="ECO:0000313" key="7">
    <source>
        <dbReference type="EMBL" id="AFM42993.1"/>
    </source>
</evidence>
<evidence type="ECO:0000313" key="8">
    <source>
        <dbReference type="Proteomes" id="UP000002892"/>
    </source>
</evidence>
<proteinExistence type="predicted"/>
<dbReference type="FunFam" id="1.10.150.20:FF:000003">
    <property type="entry name" value="DNA polymerase I"/>
    <property type="match status" value="1"/>
</dbReference>
<evidence type="ECO:0000256" key="1">
    <source>
        <dbReference type="ARBA" id="ARBA00022722"/>
    </source>
</evidence>
<evidence type="ECO:0000256" key="3">
    <source>
        <dbReference type="ARBA" id="ARBA00023125"/>
    </source>
</evidence>
<dbReference type="KEGG" id="dai:Desaci_4131"/>
<comment type="function">
    <text evidence="4">5'-3' exonuclease acting preferentially on double-stranded DNA.</text>
</comment>
<keyword evidence="1" id="KW-0540">Nuclease</keyword>
<dbReference type="GO" id="GO:0003677">
    <property type="term" value="F:DNA binding"/>
    <property type="evidence" value="ECO:0007669"/>
    <property type="project" value="UniProtKB-KW"/>
</dbReference>
<keyword evidence="3" id="KW-0238">DNA-binding</keyword>
<keyword evidence="2" id="KW-0378">Hydrolase</keyword>
<dbReference type="Pfam" id="PF02739">
    <property type="entry name" value="5_3_exonuc_N"/>
    <property type="match status" value="1"/>
</dbReference>
<dbReference type="CDD" id="cd09859">
    <property type="entry name" value="PIN_53EXO"/>
    <property type="match status" value="1"/>
</dbReference>
<evidence type="ECO:0000259" key="6">
    <source>
        <dbReference type="SMART" id="SM00475"/>
    </source>
</evidence>
<dbReference type="InterPro" id="IPR020046">
    <property type="entry name" value="5-3_exonucl_a-hlix_arch_N"/>
</dbReference>
<dbReference type="PANTHER" id="PTHR42646:SF2">
    <property type="entry name" value="5'-3' EXONUCLEASE FAMILY PROTEIN"/>
    <property type="match status" value="1"/>
</dbReference>
<dbReference type="HOGENOM" id="CLU_004675_1_3_9"/>
<dbReference type="RefSeq" id="WP_014828979.1">
    <property type="nucleotide sequence ID" value="NC_018068.1"/>
</dbReference>
<dbReference type="InterPro" id="IPR036279">
    <property type="entry name" value="5-3_exonuclease_C_sf"/>
</dbReference>
<dbReference type="GO" id="GO:0033567">
    <property type="term" value="P:DNA replication, Okazaki fragment processing"/>
    <property type="evidence" value="ECO:0007669"/>
    <property type="project" value="InterPro"/>
</dbReference>
<feature type="domain" description="5'-3' exonuclease" evidence="6">
    <location>
        <begin position="2"/>
        <end position="254"/>
    </location>
</feature>
<dbReference type="GO" id="GO:0008409">
    <property type="term" value="F:5'-3' exonuclease activity"/>
    <property type="evidence" value="ECO:0007669"/>
    <property type="project" value="InterPro"/>
</dbReference>
<dbReference type="InterPro" id="IPR020045">
    <property type="entry name" value="DNA_polI_H3TH"/>
</dbReference>
<sequence length="273" mass="30757">MLLLFDANNVVARYFYGRPPVFDARGHNIHAVSGIVNLVLRYYAAYRPSRLIVCWDSEGVTFRHKLYPDYKATRKPAPAELIEQIPRAKKALENLNIPQIAVNGYEADDIIGTLASKSEDVVRIVSGDRDLFQLISRNITVDYLRARKGPQPLTLLRHEEIYGIDPGQWVDFKALVGDPTDNIPGVLGIGEKTVWPLLKQGLTLKNLLEYPDILPVKAARKLLDCKEKALLSWELTKINCYVPLEMPLNFVVDVQSPLSQTTLRILGVKNKIA</sequence>
<dbReference type="SUPFAM" id="SSF47807">
    <property type="entry name" value="5' to 3' exonuclease, C-terminal subdomain"/>
    <property type="match status" value="1"/>
</dbReference>
<dbReference type="InterPro" id="IPR029060">
    <property type="entry name" value="PIN-like_dom_sf"/>
</dbReference>
<keyword evidence="8" id="KW-1185">Reference proteome</keyword>
<dbReference type="STRING" id="646529.Desaci_4131"/>
<gene>
    <name evidence="7" type="ordered locus">Desaci_4131</name>
</gene>
<dbReference type="CDD" id="cd09898">
    <property type="entry name" value="H3TH_53EXO"/>
    <property type="match status" value="1"/>
</dbReference>
<dbReference type="PANTHER" id="PTHR42646">
    <property type="entry name" value="FLAP ENDONUCLEASE XNI"/>
    <property type="match status" value="1"/>
</dbReference>
<evidence type="ECO:0000256" key="5">
    <source>
        <dbReference type="ARBA" id="ARBA00050026"/>
    </source>
</evidence>
<protein>
    <recommendedName>
        <fullName evidence="5">5'-3' exonuclease</fullName>
    </recommendedName>
</protein>
<dbReference type="SMART" id="SM00279">
    <property type="entry name" value="HhH2"/>
    <property type="match status" value="1"/>
</dbReference>
<dbReference type="OrthoDB" id="9806424at2"/>
<keyword evidence="7" id="KW-0269">Exonuclease</keyword>
<evidence type="ECO:0000256" key="4">
    <source>
        <dbReference type="ARBA" id="ARBA00049957"/>
    </source>
</evidence>
<dbReference type="SUPFAM" id="SSF88723">
    <property type="entry name" value="PIN domain-like"/>
    <property type="match status" value="1"/>
</dbReference>